<proteinExistence type="predicted"/>
<reference evidence="1 2" key="1">
    <citation type="submission" date="2016-10" db="EMBL/GenBank/DDBJ databases">
        <authorList>
            <person name="de Groot N.N."/>
        </authorList>
    </citation>
    <scope>NUCLEOTIDE SEQUENCE [LARGE SCALE GENOMIC DNA]</scope>
    <source>
        <strain evidence="1 2">DSM 22187</strain>
    </source>
</reference>
<dbReference type="Proteomes" id="UP000198888">
    <property type="component" value="Unassembled WGS sequence"/>
</dbReference>
<evidence type="ECO:0000313" key="1">
    <source>
        <dbReference type="EMBL" id="SEI54618.1"/>
    </source>
</evidence>
<name>A0A1H6RFL8_9EURY</name>
<organism evidence="1 2">
    <name type="scientific">Halohasta litchfieldiae</name>
    <dbReference type="NCBI Taxonomy" id="1073996"/>
    <lineage>
        <taxon>Archaea</taxon>
        <taxon>Methanobacteriati</taxon>
        <taxon>Methanobacteriota</taxon>
        <taxon>Stenosarchaea group</taxon>
        <taxon>Halobacteria</taxon>
        <taxon>Halobacteriales</taxon>
        <taxon>Haloferacaceae</taxon>
        <taxon>Halohasta</taxon>
    </lineage>
</organism>
<gene>
    <name evidence="1" type="ORF">SAMN05444271_102169</name>
</gene>
<accession>A0A1H6RFL8</accession>
<dbReference type="STRING" id="1073996.SAMN05444271_102169"/>
<protein>
    <submittedName>
        <fullName evidence="1">Uncharacterized protein</fullName>
    </submittedName>
</protein>
<evidence type="ECO:0000313" key="2">
    <source>
        <dbReference type="Proteomes" id="UP000198888"/>
    </source>
</evidence>
<sequence length="45" mass="4611">MAGVGGPYRFASDGSRDKRLVAAVDRNVDALTDGRSCGGLAEPMA</sequence>
<dbReference type="AlphaFoldDB" id="A0A1H6RFL8"/>
<keyword evidence="2" id="KW-1185">Reference proteome</keyword>
<dbReference type="EMBL" id="FNYR01000002">
    <property type="protein sequence ID" value="SEI54618.1"/>
    <property type="molecule type" value="Genomic_DNA"/>
</dbReference>